<dbReference type="EMBL" id="AP023359">
    <property type="protein sequence ID" value="BCJ67796.1"/>
    <property type="molecule type" value="Genomic_DNA"/>
</dbReference>
<feature type="chain" id="PRO_5039695336" evidence="1">
    <location>
        <begin position="24"/>
        <end position="257"/>
    </location>
</feature>
<dbReference type="Proteomes" id="UP000680866">
    <property type="component" value="Chromosome"/>
</dbReference>
<gene>
    <name evidence="2" type="ORF">Prubr_48170</name>
</gene>
<keyword evidence="3" id="KW-1185">Reference proteome</keyword>
<name>A0A810N331_9ACTN</name>
<accession>A0A810N331</accession>
<feature type="signal peptide" evidence="1">
    <location>
        <begin position="1"/>
        <end position="23"/>
    </location>
</feature>
<dbReference type="KEGG" id="pry:Prubr_48170"/>
<reference evidence="2" key="1">
    <citation type="submission" date="2020-08" db="EMBL/GenBank/DDBJ databases">
        <title>Whole genome shotgun sequence of Polymorphospora rubra NBRC 101157.</title>
        <authorList>
            <person name="Komaki H."/>
            <person name="Tamura T."/>
        </authorList>
    </citation>
    <scope>NUCLEOTIDE SEQUENCE</scope>
    <source>
        <strain evidence="2">NBRC 101157</strain>
    </source>
</reference>
<evidence type="ECO:0000256" key="1">
    <source>
        <dbReference type="SAM" id="SignalP"/>
    </source>
</evidence>
<protein>
    <submittedName>
        <fullName evidence="2">Uncharacterized protein</fullName>
    </submittedName>
</protein>
<proteinExistence type="predicted"/>
<evidence type="ECO:0000313" key="3">
    <source>
        <dbReference type="Proteomes" id="UP000680866"/>
    </source>
</evidence>
<sequence length="257" mass="28738">MTSRWQRVAMNPSWIRWLPCAHAYLTVVPVAGRFPRSAWDDVVPWDDPVWCDPGGIEDWVGRTGARQARRGEPAEREIRARYAQVLALRETRMDVFAEMCRRRDLPTPHTVTELLICLAGLGLFDLDGAAGDSWVCPHLDRDPLDVLPLSAPESDLERLAQRDDRAVQVAIAVRRLAVRARRRWPKRRTVSTTVAAVAGMAGVTPREATEALGDLGNLAGLRTDTVDPPDSVRITVPWPEFGQRFPFSELPAPEHAI</sequence>
<dbReference type="AlphaFoldDB" id="A0A810N331"/>
<organism evidence="2 3">
    <name type="scientific">Polymorphospora rubra</name>
    <dbReference type="NCBI Taxonomy" id="338584"/>
    <lineage>
        <taxon>Bacteria</taxon>
        <taxon>Bacillati</taxon>
        <taxon>Actinomycetota</taxon>
        <taxon>Actinomycetes</taxon>
        <taxon>Micromonosporales</taxon>
        <taxon>Micromonosporaceae</taxon>
        <taxon>Polymorphospora</taxon>
    </lineage>
</organism>
<keyword evidence="1" id="KW-0732">Signal</keyword>
<dbReference type="RefSeq" id="WP_212817071.1">
    <property type="nucleotide sequence ID" value="NZ_AP023359.1"/>
</dbReference>
<evidence type="ECO:0000313" key="2">
    <source>
        <dbReference type="EMBL" id="BCJ67796.1"/>
    </source>
</evidence>